<comment type="subunit">
    <text evidence="12">Part of an enzyme complex containing four subunits: a flavoprotein, an iron-sulfur protein, plus two membrane-anchoring proteins, SdhC and SdhD. The complex can form homotrimers.</text>
</comment>
<evidence type="ECO:0000256" key="6">
    <source>
        <dbReference type="ARBA" id="ARBA00022617"/>
    </source>
</evidence>
<gene>
    <name evidence="14" type="ORF">C41B8_03601</name>
</gene>
<evidence type="ECO:0000256" key="3">
    <source>
        <dbReference type="ARBA" id="ARBA00004370"/>
    </source>
</evidence>
<dbReference type="Pfam" id="PF01127">
    <property type="entry name" value="Sdh_cyt"/>
    <property type="match status" value="1"/>
</dbReference>
<dbReference type="GO" id="GO:0009055">
    <property type="term" value="F:electron transfer activity"/>
    <property type="evidence" value="ECO:0007669"/>
    <property type="project" value="InterPro"/>
</dbReference>
<dbReference type="GO" id="GO:0006099">
    <property type="term" value="P:tricarboxylic acid cycle"/>
    <property type="evidence" value="ECO:0007669"/>
    <property type="project" value="InterPro"/>
</dbReference>
<dbReference type="InterPro" id="IPR034804">
    <property type="entry name" value="SQR/QFR_C/D"/>
</dbReference>
<comment type="caution">
    <text evidence="14">The sequence shown here is derived from an EMBL/GenBank/DDBJ whole genome shotgun (WGS) entry which is preliminary data.</text>
</comment>
<keyword evidence="6" id="KW-0349">Heme</keyword>
<evidence type="ECO:0000256" key="9">
    <source>
        <dbReference type="ARBA" id="ARBA00022989"/>
    </source>
</evidence>
<feature type="transmembrane region" description="Helical" evidence="13">
    <location>
        <begin position="12"/>
        <end position="37"/>
    </location>
</feature>
<dbReference type="GO" id="GO:0016020">
    <property type="term" value="C:membrane"/>
    <property type="evidence" value="ECO:0007669"/>
    <property type="project" value="UniProtKB-SubCell"/>
</dbReference>
<keyword evidence="8" id="KW-0479">Metal-binding</keyword>
<dbReference type="NCBIfam" id="TIGR02970">
    <property type="entry name" value="succ_dehyd_cytB"/>
    <property type="match status" value="1"/>
</dbReference>
<name>A0A084IPN5_SALHC</name>
<evidence type="ECO:0000313" key="14">
    <source>
        <dbReference type="EMBL" id="KEZ78669.1"/>
    </source>
</evidence>
<keyword evidence="11 13" id="KW-0472">Membrane</keyword>
<dbReference type="AlphaFoldDB" id="A0A084IPN5"/>
<dbReference type="PANTHER" id="PTHR41910:SF1">
    <property type="entry name" value="SUCCINATE DEHYDROGENASE HYDROPHOBIC MEMBRANE ANCHOR SUBUNIT"/>
    <property type="match status" value="1"/>
</dbReference>
<dbReference type="PANTHER" id="PTHR41910">
    <property type="entry name" value="SUCCINATE DEHYDROGENASE 2 MEMBRANE SUBUNIT SDHC"/>
    <property type="match status" value="1"/>
</dbReference>
<organism evidence="14 15">
    <name type="scientific">Salinisphaera hydrothermalis (strain C41B8)</name>
    <dbReference type="NCBI Taxonomy" id="1304275"/>
    <lineage>
        <taxon>Bacteria</taxon>
        <taxon>Pseudomonadati</taxon>
        <taxon>Pseudomonadota</taxon>
        <taxon>Gammaproteobacteria</taxon>
        <taxon>Salinisphaerales</taxon>
        <taxon>Salinisphaeraceae</taxon>
        <taxon>Salinisphaera</taxon>
    </lineage>
</organism>
<dbReference type="EMBL" id="APNK01000003">
    <property type="protein sequence ID" value="KEZ78669.1"/>
    <property type="molecule type" value="Genomic_DNA"/>
</dbReference>
<dbReference type="InterPro" id="IPR000701">
    <property type="entry name" value="SuccDH_FuR_B_TM-su"/>
</dbReference>
<evidence type="ECO:0000256" key="8">
    <source>
        <dbReference type="ARBA" id="ARBA00022723"/>
    </source>
</evidence>
<evidence type="ECO:0000256" key="4">
    <source>
        <dbReference type="ARBA" id="ARBA00007244"/>
    </source>
</evidence>
<protein>
    <recommendedName>
        <fullName evidence="5">Succinate dehydrogenase cytochrome b556 subunit</fullName>
    </recommendedName>
</protein>
<dbReference type="eggNOG" id="COG2009">
    <property type="taxonomic scope" value="Bacteria"/>
</dbReference>
<feature type="transmembrane region" description="Helical" evidence="13">
    <location>
        <begin position="57"/>
        <end position="81"/>
    </location>
</feature>
<comment type="cofactor">
    <cofactor evidence="1">
        <name>heme</name>
        <dbReference type="ChEBI" id="CHEBI:30413"/>
    </cofactor>
</comment>
<comment type="subcellular location">
    <subcellularLocation>
        <location evidence="3">Membrane</location>
    </subcellularLocation>
</comment>
<evidence type="ECO:0000256" key="11">
    <source>
        <dbReference type="ARBA" id="ARBA00023136"/>
    </source>
</evidence>
<keyword evidence="10" id="KW-0408">Iron</keyword>
<keyword evidence="7 13" id="KW-0812">Transmembrane</keyword>
<evidence type="ECO:0000256" key="7">
    <source>
        <dbReference type="ARBA" id="ARBA00022692"/>
    </source>
</evidence>
<evidence type="ECO:0000256" key="12">
    <source>
        <dbReference type="ARBA" id="ARBA00025912"/>
    </source>
</evidence>
<dbReference type="OrthoDB" id="8964564at2"/>
<feature type="transmembrane region" description="Helical" evidence="13">
    <location>
        <begin position="93"/>
        <end position="111"/>
    </location>
</feature>
<comment type="similarity">
    <text evidence="4">Belongs to the cytochrome b560 family.</text>
</comment>
<sequence length="114" mass="12321">MIADGPRQHLPYWGFVAHRVSGLLLALFLPVHFWALGLSLRGAASLQGFIGWTDLPLVRFAETGLVVLLAVHLASGLRILALEMLGWRAAQKNLVAVSFGVALACGLAYLLRAF</sequence>
<evidence type="ECO:0000256" key="2">
    <source>
        <dbReference type="ARBA" id="ARBA00004050"/>
    </source>
</evidence>
<evidence type="ECO:0000256" key="5">
    <source>
        <dbReference type="ARBA" id="ARBA00020076"/>
    </source>
</evidence>
<evidence type="ECO:0000313" key="15">
    <source>
        <dbReference type="Proteomes" id="UP000028302"/>
    </source>
</evidence>
<keyword evidence="15" id="KW-1185">Reference proteome</keyword>
<dbReference type="RefSeq" id="WP_037334208.1">
    <property type="nucleotide sequence ID" value="NZ_APNK01000003.1"/>
</dbReference>
<proteinExistence type="inferred from homology"/>
<dbReference type="STRING" id="1304275.C41B8_03601"/>
<dbReference type="InterPro" id="IPR039023">
    <property type="entry name" value="SdhC_prok"/>
</dbReference>
<dbReference type="Gene3D" id="1.20.1300.10">
    <property type="entry name" value="Fumarate reductase/succinate dehydrogenase, transmembrane subunit"/>
    <property type="match status" value="1"/>
</dbReference>
<keyword evidence="9 13" id="KW-1133">Transmembrane helix</keyword>
<accession>A0A084IPN5</accession>
<evidence type="ECO:0000256" key="1">
    <source>
        <dbReference type="ARBA" id="ARBA00001971"/>
    </source>
</evidence>
<dbReference type="InterPro" id="IPR014314">
    <property type="entry name" value="Succ_DH_cytb556"/>
</dbReference>
<dbReference type="GO" id="GO:0046872">
    <property type="term" value="F:metal ion binding"/>
    <property type="evidence" value="ECO:0007669"/>
    <property type="project" value="UniProtKB-KW"/>
</dbReference>
<comment type="function">
    <text evidence="2">Membrane-anchoring subunit of succinate dehydrogenase (SDH).</text>
</comment>
<evidence type="ECO:0000256" key="13">
    <source>
        <dbReference type="SAM" id="Phobius"/>
    </source>
</evidence>
<dbReference type="SUPFAM" id="SSF81343">
    <property type="entry name" value="Fumarate reductase respiratory complex transmembrane subunits"/>
    <property type="match status" value="1"/>
</dbReference>
<dbReference type="Proteomes" id="UP000028302">
    <property type="component" value="Unassembled WGS sequence"/>
</dbReference>
<reference evidence="14 15" key="1">
    <citation type="submission" date="2013-03" db="EMBL/GenBank/DDBJ databases">
        <title>Salinisphaera hydrothermalis C41B8 Genome Sequencing.</title>
        <authorList>
            <person name="Li C."/>
            <person name="Lai Q."/>
            <person name="Shao Z."/>
        </authorList>
    </citation>
    <scope>NUCLEOTIDE SEQUENCE [LARGE SCALE GENOMIC DNA]</scope>
    <source>
        <strain evidence="14 15">C41B8</strain>
    </source>
</reference>
<evidence type="ECO:0000256" key="10">
    <source>
        <dbReference type="ARBA" id="ARBA00023004"/>
    </source>
</evidence>